<proteinExistence type="predicted"/>
<dbReference type="Proteomes" id="UP000715781">
    <property type="component" value="Unassembled WGS sequence"/>
</dbReference>
<dbReference type="Pfam" id="PF22578">
    <property type="entry name" value="GGR_cat"/>
    <property type="match status" value="1"/>
</dbReference>
<dbReference type="PRINTS" id="PR00411">
    <property type="entry name" value="PNDRDTASEI"/>
</dbReference>
<dbReference type="InterPro" id="IPR054715">
    <property type="entry name" value="GGR_cat"/>
</dbReference>
<reference evidence="2" key="2">
    <citation type="journal article" date="2022" name="Microbiol. Resour. Announc.">
        <title>Metagenome Sequencing to Explore Phylogenomics of Terrestrial Cyanobacteria.</title>
        <authorList>
            <person name="Ward R.D."/>
            <person name="Stajich J.E."/>
            <person name="Johansen J.R."/>
            <person name="Huntemann M."/>
            <person name="Clum A."/>
            <person name="Foster B."/>
            <person name="Foster B."/>
            <person name="Roux S."/>
            <person name="Palaniappan K."/>
            <person name="Varghese N."/>
            <person name="Mukherjee S."/>
            <person name="Reddy T.B.K."/>
            <person name="Daum C."/>
            <person name="Copeland A."/>
            <person name="Chen I.A."/>
            <person name="Ivanova N.N."/>
            <person name="Kyrpides N.C."/>
            <person name="Shapiro N."/>
            <person name="Eloe-Fadrosh E.A."/>
            <person name="Pietrasiak N."/>
        </authorList>
    </citation>
    <scope>NUCLEOTIDE SEQUENCE</scope>
    <source>
        <strain evidence="2">JT2-VF2</strain>
    </source>
</reference>
<reference evidence="2" key="1">
    <citation type="submission" date="2021-05" db="EMBL/GenBank/DDBJ databases">
        <authorList>
            <person name="Pietrasiak N."/>
            <person name="Ward R."/>
            <person name="Stajich J.E."/>
            <person name="Kurbessoian T."/>
        </authorList>
    </citation>
    <scope>NUCLEOTIDE SEQUENCE</scope>
    <source>
        <strain evidence="2">JT2-VF2</strain>
    </source>
</reference>
<dbReference type="EMBL" id="JAHHHN010000008">
    <property type="protein sequence ID" value="MBW4562519.1"/>
    <property type="molecule type" value="Genomic_DNA"/>
</dbReference>
<evidence type="ECO:0000259" key="1">
    <source>
        <dbReference type="Pfam" id="PF22578"/>
    </source>
</evidence>
<accession>A0A951UGH2</accession>
<dbReference type="InterPro" id="IPR050407">
    <property type="entry name" value="Geranylgeranyl_reductase"/>
</dbReference>
<sequence>MKSFDVVVVGAGPAGGHCARLLAKAGRKVLLVERYENFSVNSFSSAGTPIETLAKFDLPNEVIGSFWKGIKIVTTNLNETWKSSKLLGVVLDFSKLKEYLANQVIAHGGEVWMGCFYLKKVEEDQTIIVLKSKKEGEIRVTAKVLVDATGPSRAVMYNKKEEQPFFYSGTGIEYLIEVEEEDYEKQCDQLTFFLGHKWMPKGYSWVFPMEKFKLKVGAGSLNSQHELIPNPEPIKYYIELIIKEYIKPKSYKILEIHGGTLKYSKGLKDNYYKNNIIAIGDAVSTVNFLGGEGIRHGMHSAEIAFKYINQYLDGELVDFKNYQQEMYKVFYKKWIISEKLGMKKYLLDSDSLVDRSITYLKFLNIDEIVDLLFNYKFESFSKIFLIRLAVKSLSFLRKSLSLSFFSSKY</sequence>
<dbReference type="SUPFAM" id="SSF51905">
    <property type="entry name" value="FAD/NAD(P)-binding domain"/>
    <property type="match status" value="1"/>
</dbReference>
<dbReference type="Pfam" id="PF12831">
    <property type="entry name" value="FAD_oxidored"/>
    <property type="match status" value="1"/>
</dbReference>
<organism evidence="2 3">
    <name type="scientific">Mojavia pulchra JT2-VF2</name>
    <dbReference type="NCBI Taxonomy" id="287848"/>
    <lineage>
        <taxon>Bacteria</taxon>
        <taxon>Bacillati</taxon>
        <taxon>Cyanobacteriota</taxon>
        <taxon>Cyanophyceae</taxon>
        <taxon>Nostocales</taxon>
        <taxon>Nostocaceae</taxon>
    </lineage>
</organism>
<evidence type="ECO:0000313" key="2">
    <source>
        <dbReference type="EMBL" id="MBW4562519.1"/>
    </source>
</evidence>
<evidence type="ECO:0000313" key="3">
    <source>
        <dbReference type="Proteomes" id="UP000715781"/>
    </source>
</evidence>
<dbReference type="InterPro" id="IPR036188">
    <property type="entry name" value="FAD/NAD-bd_sf"/>
</dbReference>
<protein>
    <submittedName>
        <fullName evidence="2">NAD(P)/FAD-dependent oxidoreductase</fullName>
    </submittedName>
</protein>
<feature type="domain" description="Digeranylgeranylglycerophospholipid reductase catalytic" evidence="1">
    <location>
        <begin position="182"/>
        <end position="259"/>
    </location>
</feature>
<dbReference type="AlphaFoldDB" id="A0A951UGH2"/>
<dbReference type="PANTHER" id="PTHR42685">
    <property type="entry name" value="GERANYLGERANYL DIPHOSPHATE REDUCTASE"/>
    <property type="match status" value="1"/>
</dbReference>
<comment type="caution">
    <text evidence="2">The sequence shown here is derived from an EMBL/GenBank/DDBJ whole genome shotgun (WGS) entry which is preliminary data.</text>
</comment>
<dbReference type="Gene3D" id="3.50.50.60">
    <property type="entry name" value="FAD/NAD(P)-binding domain"/>
    <property type="match status" value="1"/>
</dbReference>
<gene>
    <name evidence="2" type="ORF">KME32_15490</name>
</gene>
<name>A0A951UGH2_9NOST</name>
<dbReference type="PANTHER" id="PTHR42685:SF22">
    <property type="entry name" value="CONDITIONED MEDIUM FACTOR RECEPTOR 1"/>
    <property type="match status" value="1"/>
</dbReference>